<proteinExistence type="predicted"/>
<organism evidence="1 2">
    <name type="scientific">Niastella populi</name>
    <dbReference type="NCBI Taxonomy" id="550983"/>
    <lineage>
        <taxon>Bacteria</taxon>
        <taxon>Pseudomonadati</taxon>
        <taxon>Bacteroidota</taxon>
        <taxon>Chitinophagia</taxon>
        <taxon>Chitinophagales</taxon>
        <taxon>Chitinophagaceae</taxon>
        <taxon>Niastella</taxon>
    </lineage>
</organism>
<dbReference type="AlphaFoldDB" id="A0A1V9G347"/>
<comment type="caution">
    <text evidence="1">The sequence shown here is derived from an EMBL/GenBank/DDBJ whole genome shotgun (WGS) entry which is preliminary data.</text>
</comment>
<evidence type="ECO:0000313" key="1">
    <source>
        <dbReference type="EMBL" id="OQP65000.1"/>
    </source>
</evidence>
<keyword evidence="2" id="KW-1185">Reference proteome</keyword>
<protein>
    <submittedName>
        <fullName evidence="1">Uncharacterized protein</fullName>
    </submittedName>
</protein>
<evidence type="ECO:0000313" key="2">
    <source>
        <dbReference type="Proteomes" id="UP000192276"/>
    </source>
</evidence>
<gene>
    <name evidence="1" type="ORF">A4R26_14905</name>
</gene>
<name>A0A1V9G347_9BACT</name>
<sequence>MEKYLELSKITAPMGESRLTAYIKVLVAILFGHNLTTSNLFQSSCIKIRKFHIKSIHQL</sequence>
<dbReference type="EMBL" id="LWBP01000078">
    <property type="protein sequence ID" value="OQP65000.1"/>
    <property type="molecule type" value="Genomic_DNA"/>
</dbReference>
<accession>A0A1V9G347</accession>
<dbReference type="Proteomes" id="UP000192276">
    <property type="component" value="Unassembled WGS sequence"/>
</dbReference>
<reference evidence="1" key="1">
    <citation type="submission" date="2016-04" db="EMBL/GenBank/DDBJ databases">
        <authorList>
            <person name="Evans L.H."/>
            <person name="Alamgir A."/>
            <person name="Owens N."/>
            <person name="Weber N.D."/>
            <person name="Virtaneva K."/>
            <person name="Barbian K."/>
            <person name="Babar A."/>
            <person name="Rosenke K."/>
        </authorList>
    </citation>
    <scope>NUCLEOTIDE SEQUENCE [LARGE SCALE GENOMIC DNA]</scope>
    <source>
        <strain evidence="1">CCTCC AB 208238</strain>
    </source>
</reference>